<comment type="caution">
    <text evidence="1">The sequence shown here is derived from an EMBL/GenBank/DDBJ whole genome shotgun (WGS) entry which is preliminary data.</text>
</comment>
<gene>
    <name evidence="1" type="ORF">CARN6_2582</name>
</gene>
<accession>E6QP66</accession>
<evidence type="ECO:0000313" key="1">
    <source>
        <dbReference type="EMBL" id="CBI09037.1"/>
    </source>
</evidence>
<reference evidence="1" key="1">
    <citation type="submission" date="2009-10" db="EMBL/GenBank/DDBJ databases">
        <title>Diversity of trophic interactions inside an arsenic-rich microbial ecosystem.</title>
        <authorList>
            <person name="Bertin P.N."/>
            <person name="Heinrich-Salmeron A."/>
            <person name="Pelletier E."/>
            <person name="Goulhen-Chollet F."/>
            <person name="Arsene-Ploetze F."/>
            <person name="Gallien S."/>
            <person name="Calteau A."/>
            <person name="Vallenet D."/>
            <person name="Casiot C."/>
            <person name="Chane-Woon-Ming B."/>
            <person name="Giloteaux L."/>
            <person name="Barakat M."/>
            <person name="Bonnefoy V."/>
            <person name="Bruneel O."/>
            <person name="Chandler M."/>
            <person name="Cleiss J."/>
            <person name="Duran R."/>
            <person name="Elbaz-Poulichet F."/>
            <person name="Fonknechten N."/>
            <person name="Lauga B."/>
            <person name="Mornico D."/>
            <person name="Ortet P."/>
            <person name="Schaeffer C."/>
            <person name="Siguier P."/>
            <person name="Alexander Thil Smith A."/>
            <person name="Van Dorsselaer A."/>
            <person name="Weissenbach J."/>
            <person name="Medigue C."/>
            <person name="Le Paslier D."/>
        </authorList>
    </citation>
    <scope>NUCLEOTIDE SEQUENCE</scope>
</reference>
<protein>
    <submittedName>
        <fullName evidence="1">Uncharacterized protein</fullName>
    </submittedName>
</protein>
<sequence length="378" mass="38407">MEAEAITPEHPGIPCILSRRGTSRMANLLGPSNPAANGLHNNLAYPSHTLSPIARPLFDGGAPLPQAGSPGNELYAPTATAQTGAIAQPPFDGGVSAPGQSYSTMLPMQTPTVPGSSYSYAGAPNVTYSGPIANGATGMSSTAPAPMQAFGGTPNVAPTYASAASGNAAQIDPATAQQYLSQYEGALGQSLQPGFQQQQQQLEGDLASRGIQDSGAASYDMGNLLGQQAATYASNIQPMISQGFGYAQQDANTNVGNQQQMGLTNLGYQQEANMANAGYGNTASMTNANYYAQDRNANASAYNNYQNELFGQGASEQNALLAAYLGSYGPQTGVTNAMGSAMGNQGSIYGNMFNTATQGEYNALSSGAAAAAAAGAGT</sequence>
<dbReference type="AlphaFoldDB" id="E6QP66"/>
<organism evidence="1">
    <name type="scientific">mine drainage metagenome</name>
    <dbReference type="NCBI Taxonomy" id="410659"/>
    <lineage>
        <taxon>unclassified sequences</taxon>
        <taxon>metagenomes</taxon>
        <taxon>ecological metagenomes</taxon>
    </lineage>
</organism>
<name>E6QP66_9ZZZZ</name>
<dbReference type="EMBL" id="CABQ01000311">
    <property type="protein sequence ID" value="CBI09037.1"/>
    <property type="molecule type" value="Genomic_DNA"/>
</dbReference>
<proteinExistence type="predicted"/>